<gene>
    <name evidence="1" type="ORF">SDC9_212607</name>
</gene>
<comment type="caution">
    <text evidence="1">The sequence shown here is derived from an EMBL/GenBank/DDBJ whole genome shotgun (WGS) entry which is preliminary data.</text>
</comment>
<reference evidence="1" key="1">
    <citation type="submission" date="2019-08" db="EMBL/GenBank/DDBJ databases">
        <authorList>
            <person name="Kucharzyk K."/>
            <person name="Murdoch R.W."/>
            <person name="Higgins S."/>
            <person name="Loffler F."/>
        </authorList>
    </citation>
    <scope>NUCLEOTIDE SEQUENCE</scope>
</reference>
<protein>
    <submittedName>
        <fullName evidence="1">Uncharacterized protein</fullName>
    </submittedName>
</protein>
<organism evidence="1">
    <name type="scientific">bioreactor metagenome</name>
    <dbReference type="NCBI Taxonomy" id="1076179"/>
    <lineage>
        <taxon>unclassified sequences</taxon>
        <taxon>metagenomes</taxon>
        <taxon>ecological metagenomes</taxon>
    </lineage>
</organism>
<sequence>MDAKANAVYKAKIELTAKDSNVKIASIKHAKDFANNKFTIIESINSCLLKTFSFSCL</sequence>
<dbReference type="AlphaFoldDB" id="A0A645JP29"/>
<proteinExistence type="predicted"/>
<evidence type="ECO:0000313" key="1">
    <source>
        <dbReference type="EMBL" id="MPN64830.1"/>
    </source>
</evidence>
<accession>A0A645JP29</accession>
<name>A0A645JP29_9ZZZZ</name>
<dbReference type="EMBL" id="VSSQ01146272">
    <property type="protein sequence ID" value="MPN64830.1"/>
    <property type="molecule type" value="Genomic_DNA"/>
</dbReference>